<dbReference type="Proteomes" id="UP000054018">
    <property type="component" value="Unassembled WGS sequence"/>
</dbReference>
<evidence type="ECO:0000313" key="2">
    <source>
        <dbReference type="Proteomes" id="UP000054018"/>
    </source>
</evidence>
<dbReference type="AlphaFoldDB" id="A0A0C9YAG7"/>
<organism evidence="1 2">
    <name type="scientific">Pisolithus microcarpus 441</name>
    <dbReference type="NCBI Taxonomy" id="765257"/>
    <lineage>
        <taxon>Eukaryota</taxon>
        <taxon>Fungi</taxon>
        <taxon>Dikarya</taxon>
        <taxon>Basidiomycota</taxon>
        <taxon>Agaricomycotina</taxon>
        <taxon>Agaricomycetes</taxon>
        <taxon>Agaricomycetidae</taxon>
        <taxon>Boletales</taxon>
        <taxon>Sclerodermatineae</taxon>
        <taxon>Pisolithaceae</taxon>
        <taxon>Pisolithus</taxon>
    </lineage>
</organism>
<protein>
    <submittedName>
        <fullName evidence="1">Unplaced genomic scaffold scaffold_286, whole genome shotgun sequence</fullName>
    </submittedName>
</protein>
<reference evidence="1 2" key="1">
    <citation type="submission" date="2014-04" db="EMBL/GenBank/DDBJ databases">
        <authorList>
            <consortium name="DOE Joint Genome Institute"/>
            <person name="Kuo A."/>
            <person name="Kohler A."/>
            <person name="Costa M.D."/>
            <person name="Nagy L.G."/>
            <person name="Floudas D."/>
            <person name="Copeland A."/>
            <person name="Barry K.W."/>
            <person name="Cichocki N."/>
            <person name="Veneault-Fourrey C."/>
            <person name="LaButti K."/>
            <person name="Lindquist E.A."/>
            <person name="Lipzen A."/>
            <person name="Lundell T."/>
            <person name="Morin E."/>
            <person name="Murat C."/>
            <person name="Sun H."/>
            <person name="Tunlid A."/>
            <person name="Henrissat B."/>
            <person name="Grigoriev I.V."/>
            <person name="Hibbett D.S."/>
            <person name="Martin F."/>
            <person name="Nordberg H.P."/>
            <person name="Cantor M.N."/>
            <person name="Hua S.X."/>
        </authorList>
    </citation>
    <scope>NUCLEOTIDE SEQUENCE [LARGE SCALE GENOMIC DNA]</scope>
    <source>
        <strain evidence="1 2">441</strain>
    </source>
</reference>
<name>A0A0C9YAG7_9AGAM</name>
<dbReference type="EMBL" id="KN833970">
    <property type="protein sequence ID" value="KIK13856.1"/>
    <property type="molecule type" value="Genomic_DNA"/>
</dbReference>
<dbReference type="HOGENOM" id="CLU_1741314_0_0_1"/>
<reference evidence="2" key="2">
    <citation type="submission" date="2015-01" db="EMBL/GenBank/DDBJ databases">
        <title>Evolutionary Origins and Diversification of the Mycorrhizal Mutualists.</title>
        <authorList>
            <consortium name="DOE Joint Genome Institute"/>
            <consortium name="Mycorrhizal Genomics Consortium"/>
            <person name="Kohler A."/>
            <person name="Kuo A."/>
            <person name="Nagy L.G."/>
            <person name="Floudas D."/>
            <person name="Copeland A."/>
            <person name="Barry K.W."/>
            <person name="Cichocki N."/>
            <person name="Veneault-Fourrey C."/>
            <person name="LaButti K."/>
            <person name="Lindquist E.A."/>
            <person name="Lipzen A."/>
            <person name="Lundell T."/>
            <person name="Morin E."/>
            <person name="Murat C."/>
            <person name="Riley R."/>
            <person name="Ohm R."/>
            <person name="Sun H."/>
            <person name="Tunlid A."/>
            <person name="Henrissat B."/>
            <person name="Grigoriev I.V."/>
            <person name="Hibbett D.S."/>
            <person name="Martin F."/>
        </authorList>
    </citation>
    <scope>NUCLEOTIDE SEQUENCE [LARGE SCALE GENOMIC DNA]</scope>
    <source>
        <strain evidence="2">441</strain>
    </source>
</reference>
<accession>A0A0C9YAG7</accession>
<evidence type="ECO:0000313" key="1">
    <source>
        <dbReference type="EMBL" id="KIK13856.1"/>
    </source>
</evidence>
<gene>
    <name evidence="1" type="ORF">PISMIDRAFT_371539</name>
</gene>
<keyword evidence="2" id="KW-1185">Reference proteome</keyword>
<sequence length="150" mass="16386">MYLMKAATVSEDLSPSTLPPSAIHASSWTPSQHAARWLGSLDRTVLLHAWTRPPPPWSEIVVVLIDLICAQGREPIDREFAMAHCTGEGGVSLCDDVLFHNPVRCGTTHKVGEVCPRRALHIGICRRFTNLFAKLAGRGSTEEVSSEATN</sequence>
<proteinExistence type="predicted"/>